<dbReference type="InterPro" id="IPR016064">
    <property type="entry name" value="NAD/diacylglycerol_kinase_sf"/>
</dbReference>
<dbReference type="Gene3D" id="3.40.50.10330">
    <property type="entry name" value="Probable inorganic polyphosphate/atp-NAD kinase, domain 1"/>
    <property type="match status" value="1"/>
</dbReference>
<dbReference type="InterPro" id="IPR017438">
    <property type="entry name" value="ATP-NAD_kinase_N"/>
</dbReference>
<dbReference type="Pfam" id="PF00781">
    <property type="entry name" value="DAGK_cat"/>
    <property type="match status" value="1"/>
</dbReference>
<dbReference type="AlphaFoldDB" id="A0A9D1MX37"/>
<gene>
    <name evidence="2" type="ORF">IAC72_01795</name>
</gene>
<evidence type="ECO:0000259" key="1">
    <source>
        <dbReference type="Pfam" id="PF00781"/>
    </source>
</evidence>
<dbReference type="GO" id="GO:0016301">
    <property type="term" value="F:kinase activity"/>
    <property type="evidence" value="ECO:0007669"/>
    <property type="project" value="InterPro"/>
</dbReference>
<sequence>MNCKIIVNVESGNCKKANVDKIKRQVPADSYEVQYVKGDWQAEGFDCVVACGGDGTLSAALNRCRGQKLFYLPCGTLNECASQKAIDSACLVNGRYFSYVCATGSFTEIGYAAKTEDKRRWKGLAYLPQAAKYYRCHDIPAAMCADGKSFCGRYTLIMILKSRRCFRFNFNKGYDKLPKSYLLAVKSVGKDCLKNRIKLFFPFFRIFFCGAKPAVHKNWMLIPFDSLTLETEKRPFCIDGERAVLGGKLNFGTQPLDNPVTVLKT</sequence>
<dbReference type="Gene3D" id="2.60.200.40">
    <property type="match status" value="1"/>
</dbReference>
<comment type="caution">
    <text evidence="2">The sequence shown here is derived from an EMBL/GenBank/DDBJ whole genome shotgun (WGS) entry which is preliminary data.</text>
</comment>
<protein>
    <recommendedName>
        <fullName evidence="1">DAGKc domain-containing protein</fullName>
    </recommendedName>
</protein>
<dbReference type="Proteomes" id="UP000886852">
    <property type="component" value="Unassembled WGS sequence"/>
</dbReference>
<organism evidence="2 3">
    <name type="scientific">Candidatus Fimimonas merdipullorum</name>
    <dbReference type="NCBI Taxonomy" id="2840822"/>
    <lineage>
        <taxon>Bacteria</taxon>
        <taxon>Pseudomonadati</taxon>
        <taxon>Myxococcota</taxon>
        <taxon>Myxococcia</taxon>
        <taxon>Myxococcales</taxon>
        <taxon>Cystobacterineae</taxon>
        <taxon>Myxococcaceae</taxon>
        <taxon>Myxococcaceae incertae sedis</taxon>
        <taxon>Candidatus Fimimonas</taxon>
    </lineage>
</organism>
<dbReference type="SUPFAM" id="SSF111331">
    <property type="entry name" value="NAD kinase/diacylglycerol kinase-like"/>
    <property type="match status" value="1"/>
</dbReference>
<reference evidence="2" key="1">
    <citation type="submission" date="2020-10" db="EMBL/GenBank/DDBJ databases">
        <authorList>
            <person name="Gilroy R."/>
        </authorList>
    </citation>
    <scope>NUCLEOTIDE SEQUENCE</scope>
    <source>
        <strain evidence="2">ChiHjej12B11-7776</strain>
    </source>
</reference>
<dbReference type="InterPro" id="IPR001206">
    <property type="entry name" value="Diacylglycerol_kinase_cat_dom"/>
</dbReference>
<accession>A0A9D1MX37</accession>
<proteinExistence type="predicted"/>
<dbReference type="EMBL" id="DVOC01000031">
    <property type="protein sequence ID" value="HIU90736.1"/>
    <property type="molecule type" value="Genomic_DNA"/>
</dbReference>
<name>A0A9D1MX37_9BACT</name>
<reference evidence="2" key="2">
    <citation type="journal article" date="2021" name="PeerJ">
        <title>Extensive microbial diversity within the chicken gut microbiome revealed by metagenomics and culture.</title>
        <authorList>
            <person name="Gilroy R."/>
            <person name="Ravi A."/>
            <person name="Getino M."/>
            <person name="Pursley I."/>
            <person name="Horton D.L."/>
            <person name="Alikhan N.F."/>
            <person name="Baker D."/>
            <person name="Gharbi K."/>
            <person name="Hall N."/>
            <person name="Watson M."/>
            <person name="Adriaenssens E.M."/>
            <person name="Foster-Nyarko E."/>
            <person name="Jarju S."/>
            <person name="Secka A."/>
            <person name="Antonio M."/>
            <person name="Oren A."/>
            <person name="Chaudhuri R.R."/>
            <person name="La Ragione R."/>
            <person name="Hildebrand F."/>
            <person name="Pallen M.J."/>
        </authorList>
    </citation>
    <scope>NUCLEOTIDE SEQUENCE</scope>
    <source>
        <strain evidence="2">ChiHjej12B11-7776</strain>
    </source>
</reference>
<feature type="domain" description="DAGKc" evidence="1">
    <location>
        <begin position="6"/>
        <end position="82"/>
    </location>
</feature>
<evidence type="ECO:0000313" key="2">
    <source>
        <dbReference type="EMBL" id="HIU90736.1"/>
    </source>
</evidence>
<evidence type="ECO:0000313" key="3">
    <source>
        <dbReference type="Proteomes" id="UP000886852"/>
    </source>
</evidence>